<dbReference type="EMBL" id="ATLV01024498">
    <property type="status" value="NOT_ANNOTATED_CDS"/>
    <property type="molecule type" value="Genomic_DNA"/>
</dbReference>
<dbReference type="EMBL" id="KE525352">
    <property type="protein sequence ID" value="KFB51486.1"/>
    <property type="molecule type" value="Genomic_DNA"/>
</dbReference>
<reference evidence="3" key="2">
    <citation type="submission" date="2020-05" db="UniProtKB">
        <authorList>
            <consortium name="EnsemblMetazoa"/>
        </authorList>
    </citation>
    <scope>IDENTIFICATION</scope>
</reference>
<name>A0A084WMP2_ANOSI</name>
<dbReference type="AlphaFoldDB" id="A0A084WMP2"/>
<dbReference type="OMA" id="VKPDCPC"/>
<dbReference type="Proteomes" id="UP000030765">
    <property type="component" value="Unassembled WGS sequence"/>
</dbReference>
<evidence type="ECO:0000256" key="1">
    <source>
        <dbReference type="SAM" id="SignalP"/>
    </source>
</evidence>
<feature type="chain" id="PRO_5001784989" evidence="1">
    <location>
        <begin position="20"/>
        <end position="102"/>
    </location>
</feature>
<proteinExistence type="predicted"/>
<evidence type="ECO:0000313" key="3">
    <source>
        <dbReference type="EnsemblMetazoa" id="ASIC019542-PA"/>
    </source>
</evidence>
<protein>
    <submittedName>
        <fullName evidence="2">AGAP006549-PA-like protein</fullName>
    </submittedName>
</protein>
<gene>
    <name evidence="2" type="ORF">ZHAS_00019542</name>
</gene>
<dbReference type="OrthoDB" id="10476789at2759"/>
<evidence type="ECO:0000313" key="2">
    <source>
        <dbReference type="EMBL" id="KFB51486.1"/>
    </source>
</evidence>
<organism evidence="2">
    <name type="scientific">Anopheles sinensis</name>
    <name type="common">Mosquito</name>
    <dbReference type="NCBI Taxonomy" id="74873"/>
    <lineage>
        <taxon>Eukaryota</taxon>
        <taxon>Metazoa</taxon>
        <taxon>Ecdysozoa</taxon>
        <taxon>Arthropoda</taxon>
        <taxon>Hexapoda</taxon>
        <taxon>Insecta</taxon>
        <taxon>Pterygota</taxon>
        <taxon>Neoptera</taxon>
        <taxon>Endopterygota</taxon>
        <taxon>Diptera</taxon>
        <taxon>Nematocera</taxon>
        <taxon>Culicoidea</taxon>
        <taxon>Culicidae</taxon>
        <taxon>Anophelinae</taxon>
        <taxon>Anopheles</taxon>
    </lineage>
</organism>
<evidence type="ECO:0000313" key="4">
    <source>
        <dbReference type="Proteomes" id="UP000030765"/>
    </source>
</evidence>
<keyword evidence="4" id="KW-1185">Reference proteome</keyword>
<dbReference type="EnsemblMetazoa" id="ASIC019542-RA">
    <property type="protein sequence ID" value="ASIC019542-PA"/>
    <property type="gene ID" value="ASIC019542"/>
</dbReference>
<dbReference type="VEuPathDB" id="VectorBase:ASIC019542"/>
<keyword evidence="1" id="KW-0732">Signal</keyword>
<accession>A0A084WMP2</accession>
<sequence length="102" mass="12260">MKASIVFILFIGCITMALCRPQPRKYPETRNQCYFDTYYDYPLKRVDPVRYYMYNYNYPEQHEGHPYFGYPYGECNSCRLYQTEEVGVVKPDCPCKKLSVEY</sequence>
<reference evidence="2 4" key="1">
    <citation type="journal article" date="2014" name="BMC Genomics">
        <title>Genome sequence of Anopheles sinensis provides insight into genetics basis of mosquito competence for malaria parasites.</title>
        <authorList>
            <person name="Zhou D."/>
            <person name="Zhang D."/>
            <person name="Ding G."/>
            <person name="Shi L."/>
            <person name="Hou Q."/>
            <person name="Ye Y."/>
            <person name="Xu Y."/>
            <person name="Zhou H."/>
            <person name="Xiong C."/>
            <person name="Li S."/>
            <person name="Yu J."/>
            <person name="Hong S."/>
            <person name="Yu X."/>
            <person name="Zou P."/>
            <person name="Chen C."/>
            <person name="Chang X."/>
            <person name="Wang W."/>
            <person name="Lv Y."/>
            <person name="Sun Y."/>
            <person name="Ma L."/>
            <person name="Shen B."/>
            <person name="Zhu C."/>
        </authorList>
    </citation>
    <scope>NUCLEOTIDE SEQUENCE [LARGE SCALE GENOMIC DNA]</scope>
</reference>
<feature type="signal peptide" evidence="1">
    <location>
        <begin position="1"/>
        <end position="19"/>
    </location>
</feature>
<dbReference type="VEuPathDB" id="VectorBase:ASIS021381"/>